<keyword evidence="10 17" id="KW-0503">Monooxygenase</keyword>
<comment type="similarity">
    <text evidence="3">Belongs to the lysine N(6)-hydroxylase/L-ornithine N(5)-oxygenase family.</text>
</comment>
<evidence type="ECO:0000313" key="19">
    <source>
        <dbReference type="Proteomes" id="UP000648535"/>
    </source>
</evidence>
<evidence type="ECO:0000256" key="16">
    <source>
        <dbReference type="SAM" id="MobiDB-lite"/>
    </source>
</evidence>
<comment type="caution">
    <text evidence="17">The sequence shown here is derived from an EMBL/GenBank/DDBJ whole genome shotgun (WGS) entry which is preliminary data.</text>
</comment>
<evidence type="ECO:0000256" key="6">
    <source>
        <dbReference type="ARBA" id="ARBA00022630"/>
    </source>
</evidence>
<evidence type="ECO:0000256" key="11">
    <source>
        <dbReference type="ARBA" id="ARBA00029939"/>
    </source>
</evidence>
<reference evidence="17" key="2">
    <citation type="submission" date="2020-09" db="EMBL/GenBank/DDBJ databases">
        <authorList>
            <person name="Sun Q."/>
            <person name="Ohkuma M."/>
        </authorList>
    </citation>
    <scope>NUCLEOTIDE SEQUENCE</scope>
    <source>
        <strain evidence="17">JCM 1480</strain>
    </source>
</reference>
<keyword evidence="9 18" id="KW-0560">Oxidoreductase</keyword>
<name>A0A8H9G7N9_9MICO</name>
<evidence type="ECO:0000256" key="4">
    <source>
        <dbReference type="ARBA" id="ARBA00013076"/>
    </source>
</evidence>
<evidence type="ECO:0000256" key="14">
    <source>
        <dbReference type="ARBA" id="ARBA00032738"/>
    </source>
</evidence>
<dbReference type="Gene3D" id="3.50.50.60">
    <property type="entry name" value="FAD/NAD(P)-binding domain"/>
    <property type="match status" value="1"/>
</dbReference>
<evidence type="ECO:0000256" key="3">
    <source>
        <dbReference type="ARBA" id="ARBA00007588"/>
    </source>
</evidence>
<keyword evidence="8" id="KW-0521">NADP</keyword>
<dbReference type="InterPro" id="IPR025700">
    <property type="entry name" value="Lys/Orn_oxygenase"/>
</dbReference>
<evidence type="ECO:0000256" key="12">
    <source>
        <dbReference type="ARBA" id="ARBA00031158"/>
    </source>
</evidence>
<comment type="pathway">
    <text evidence="2">Siderophore biosynthesis.</text>
</comment>
<evidence type="ECO:0000313" key="17">
    <source>
        <dbReference type="EMBL" id="GGK86314.1"/>
    </source>
</evidence>
<dbReference type="EMBL" id="JAFBCG010000001">
    <property type="protein sequence ID" value="MBM7801977.1"/>
    <property type="molecule type" value="Genomic_DNA"/>
</dbReference>
<dbReference type="Pfam" id="PF13434">
    <property type="entry name" value="Lys_Orn_oxgnase"/>
    <property type="match status" value="1"/>
</dbReference>
<evidence type="ECO:0000256" key="10">
    <source>
        <dbReference type="ARBA" id="ARBA00023033"/>
    </source>
</evidence>
<keyword evidence="20" id="KW-1185">Reference proteome</keyword>
<evidence type="ECO:0000313" key="18">
    <source>
        <dbReference type="EMBL" id="MBM7801977.1"/>
    </source>
</evidence>
<dbReference type="SUPFAM" id="SSF51905">
    <property type="entry name" value="FAD/NAD(P)-binding domain"/>
    <property type="match status" value="2"/>
</dbReference>
<accession>A0A8H9G7N9</accession>
<dbReference type="Proteomes" id="UP000746584">
    <property type="component" value="Unassembled WGS sequence"/>
</dbReference>
<dbReference type="Proteomes" id="UP000648535">
    <property type="component" value="Unassembled WGS sequence"/>
</dbReference>
<protein>
    <recommendedName>
        <fullName evidence="5">L-lysine N6-monooxygenase MbtG</fullName>
        <ecNumber evidence="4">1.14.13.59</ecNumber>
    </recommendedName>
    <alternativeName>
        <fullName evidence="14">Lysine 6-N-hydroxylase</fullName>
    </alternativeName>
    <alternativeName>
        <fullName evidence="13">Lysine N6-hydroxylase</fullName>
    </alternativeName>
    <alternativeName>
        <fullName evidence="11">Lysine-N-oxygenase</fullName>
    </alternativeName>
    <alternativeName>
        <fullName evidence="12">Mycobactin synthase protein G</fullName>
    </alternativeName>
</protein>
<dbReference type="EMBL" id="BMOI01000001">
    <property type="protein sequence ID" value="GGK86314.1"/>
    <property type="molecule type" value="Genomic_DNA"/>
</dbReference>
<gene>
    <name evidence="17" type="ORF">GCM10009769_00250</name>
    <name evidence="18" type="ORF">JOE58_001228</name>
</gene>
<dbReference type="PANTHER" id="PTHR42802:SF1">
    <property type="entry name" value="L-ORNITHINE N(5)-MONOOXYGENASE"/>
    <property type="match status" value="1"/>
</dbReference>
<keyword evidence="6" id="KW-0285">Flavoprotein</keyword>
<feature type="compositionally biased region" description="Low complexity" evidence="16">
    <location>
        <begin position="450"/>
        <end position="467"/>
    </location>
</feature>
<evidence type="ECO:0000256" key="8">
    <source>
        <dbReference type="ARBA" id="ARBA00022857"/>
    </source>
</evidence>
<dbReference type="AlphaFoldDB" id="A0A8H9G7N9"/>
<reference evidence="18 20" key="3">
    <citation type="submission" date="2021-01" db="EMBL/GenBank/DDBJ databases">
        <title>Sequencing the genomes of 1000 actinobacteria strains.</title>
        <authorList>
            <person name="Klenk H.-P."/>
        </authorList>
    </citation>
    <scope>NUCLEOTIDE SEQUENCE [LARGE SCALE GENOMIC DNA]</scope>
    <source>
        <strain evidence="18 20">DSM 20542</strain>
    </source>
</reference>
<evidence type="ECO:0000256" key="9">
    <source>
        <dbReference type="ARBA" id="ARBA00023002"/>
    </source>
</evidence>
<sequence>MSTSTSTSTIGTATGTATATATVHDLIGIGIGPFNLGLACLTEPLDDLDAVFLDQADGFAWHHGMMLDDATIQVPFLADLVTMADPTSPFSFLAWLKETGRLYPFYIREDFHPLRVEYDAYCRWAADRLGTLRWGRRVVAVEHDDGTDLFTVHAETADGPERYRARHVVLGIGTEPAVPDALRGLEGPVVHSAGYLDARDALRDAESIAVIGSGQSAAEVYRDLLEGIRDGGYRLDWITRSPRFFPMEDTKLTLEMTSPEYTDHFHALPREVRDRLGREQRGLYKGISADLVDEVYDTLYRISARGPVPTTLRTDTSVVAAEWSPDADRYRLTLRHGQLGTEATHEVARIVLATGYRPRTPDFLAPVEHLVARDDRGRFAVGRDLDVDTLGGRIWVQNAEEHTHGLTAPDLGMGAWRNASIIRSVTGRAVYGLEERIAFQEFGLPGGRSVPDPVASAAPTAAPSDVVAADRRTATTEVSA</sequence>
<organism evidence="17 19">
    <name type="scientific">Curtobacterium luteum</name>
    <dbReference type="NCBI Taxonomy" id="33881"/>
    <lineage>
        <taxon>Bacteria</taxon>
        <taxon>Bacillati</taxon>
        <taxon>Actinomycetota</taxon>
        <taxon>Actinomycetes</taxon>
        <taxon>Micrococcales</taxon>
        <taxon>Microbacteriaceae</taxon>
        <taxon>Curtobacterium</taxon>
    </lineage>
</organism>
<evidence type="ECO:0000256" key="5">
    <source>
        <dbReference type="ARBA" id="ARBA00016406"/>
    </source>
</evidence>
<proteinExistence type="inferred from homology"/>
<evidence type="ECO:0000313" key="20">
    <source>
        <dbReference type="Proteomes" id="UP000746584"/>
    </source>
</evidence>
<dbReference type="EC" id="1.14.13.59" evidence="4"/>
<comment type="cofactor">
    <cofactor evidence="1">
        <name>FAD</name>
        <dbReference type="ChEBI" id="CHEBI:57692"/>
    </cofactor>
</comment>
<keyword evidence="7" id="KW-0274">FAD</keyword>
<evidence type="ECO:0000256" key="2">
    <source>
        <dbReference type="ARBA" id="ARBA00004924"/>
    </source>
</evidence>
<dbReference type="RefSeq" id="WP_175329009.1">
    <property type="nucleotide sequence ID" value="NZ_BMOI01000001.1"/>
</dbReference>
<comment type="catalytic activity">
    <reaction evidence="15">
        <text>L-lysine + NADPH + O2 = N(6)-hydroxy-L-lysine + NADP(+) + H2O</text>
        <dbReference type="Rhea" id="RHEA:23228"/>
        <dbReference type="ChEBI" id="CHEBI:15377"/>
        <dbReference type="ChEBI" id="CHEBI:15379"/>
        <dbReference type="ChEBI" id="CHEBI:32551"/>
        <dbReference type="ChEBI" id="CHEBI:57783"/>
        <dbReference type="ChEBI" id="CHEBI:57820"/>
        <dbReference type="ChEBI" id="CHEBI:58349"/>
        <dbReference type="EC" id="1.14.13.59"/>
    </reaction>
</comment>
<evidence type="ECO:0000256" key="15">
    <source>
        <dbReference type="ARBA" id="ARBA00048407"/>
    </source>
</evidence>
<evidence type="ECO:0000256" key="13">
    <source>
        <dbReference type="ARBA" id="ARBA00032493"/>
    </source>
</evidence>
<dbReference type="InterPro" id="IPR036188">
    <property type="entry name" value="FAD/NAD-bd_sf"/>
</dbReference>
<feature type="region of interest" description="Disordered" evidence="16">
    <location>
        <begin position="450"/>
        <end position="480"/>
    </location>
</feature>
<dbReference type="PANTHER" id="PTHR42802">
    <property type="entry name" value="MONOOXYGENASE"/>
    <property type="match status" value="1"/>
</dbReference>
<evidence type="ECO:0000256" key="1">
    <source>
        <dbReference type="ARBA" id="ARBA00001974"/>
    </source>
</evidence>
<reference evidence="17" key="1">
    <citation type="journal article" date="2014" name="Int. J. Syst. Evol. Microbiol.">
        <title>Complete genome sequence of Corynebacterium casei LMG S-19264T (=DSM 44701T), isolated from a smear-ripened cheese.</title>
        <authorList>
            <consortium name="US DOE Joint Genome Institute (JGI-PGF)"/>
            <person name="Walter F."/>
            <person name="Albersmeier A."/>
            <person name="Kalinowski J."/>
            <person name="Ruckert C."/>
        </authorList>
    </citation>
    <scope>NUCLEOTIDE SEQUENCE</scope>
    <source>
        <strain evidence="17">JCM 1480</strain>
    </source>
</reference>
<evidence type="ECO:0000256" key="7">
    <source>
        <dbReference type="ARBA" id="ARBA00022827"/>
    </source>
</evidence>
<dbReference type="GO" id="GO:0047091">
    <property type="term" value="F:L-lysine 6-monooxygenase (NADPH) activity"/>
    <property type="evidence" value="ECO:0007669"/>
    <property type="project" value="UniProtKB-EC"/>
</dbReference>